<feature type="binding site" evidence="4">
    <location>
        <position position="26"/>
    </location>
    <ligand>
        <name>S-adenosyl-L-methionine</name>
        <dbReference type="ChEBI" id="CHEBI:59789"/>
    </ligand>
</feature>
<dbReference type="GO" id="GO:0016300">
    <property type="term" value="F:tRNA (uridine) methyltransferase activity"/>
    <property type="evidence" value="ECO:0007669"/>
    <property type="project" value="UniProtKB-UniRule"/>
</dbReference>
<comment type="function">
    <text evidence="4">Catalyzes the methylation of 5-hydroxyuridine (ho5U) to form 5-methoxyuridine (mo5U) at position 34 in tRNAs.</text>
</comment>
<reference evidence="5 6" key="1">
    <citation type="submission" date="2019-10" db="EMBL/GenBank/DDBJ databases">
        <title>Whole-genome sequence of the extremophile Heliorestis acidaminivorans DSM 24790.</title>
        <authorList>
            <person name="Kyndt J.A."/>
            <person name="Meyer T.E."/>
        </authorList>
    </citation>
    <scope>NUCLEOTIDE SEQUENCE [LARGE SCALE GENOMIC DNA]</scope>
    <source>
        <strain evidence="5 6">DSM 24790</strain>
    </source>
</reference>
<feature type="binding site" evidence="4">
    <location>
        <position position="120"/>
    </location>
    <ligand>
        <name>S-adenosyl-L-methionine</name>
        <dbReference type="ChEBI" id="CHEBI:59789"/>
    </ligand>
</feature>
<feature type="binding site" evidence="4">
    <location>
        <position position="120"/>
    </location>
    <ligand>
        <name>Mg(2+)</name>
        <dbReference type="ChEBI" id="CHEBI:18420"/>
    </ligand>
</feature>
<dbReference type="EC" id="2.1.1.-" evidence="4"/>
<accession>A0A6I0EPZ1</accession>
<proteinExistence type="inferred from homology"/>
<dbReference type="InterPro" id="IPR043675">
    <property type="entry name" value="TrmR_methyltr"/>
</dbReference>
<comment type="catalytic activity">
    <reaction evidence="4">
        <text>5-hydroxyuridine(34) in tRNA + S-adenosyl-L-methionine = 5-methoxyuridine(34) in tRNA + S-adenosyl-L-homocysteine + H(+)</text>
        <dbReference type="Rhea" id="RHEA:60524"/>
        <dbReference type="Rhea" id="RHEA-COMP:13381"/>
        <dbReference type="Rhea" id="RHEA-COMP:15591"/>
        <dbReference type="ChEBI" id="CHEBI:15378"/>
        <dbReference type="ChEBI" id="CHEBI:57856"/>
        <dbReference type="ChEBI" id="CHEBI:59789"/>
        <dbReference type="ChEBI" id="CHEBI:136877"/>
        <dbReference type="ChEBI" id="CHEBI:143860"/>
    </reaction>
</comment>
<keyword evidence="4" id="KW-0479">Metal-binding</keyword>
<keyword evidence="2 4" id="KW-0808">Transferase</keyword>
<evidence type="ECO:0000256" key="4">
    <source>
        <dbReference type="HAMAP-Rule" id="MF_02217"/>
    </source>
</evidence>
<dbReference type="PROSITE" id="PS51682">
    <property type="entry name" value="SAM_OMT_I"/>
    <property type="match status" value="1"/>
</dbReference>
<dbReference type="Pfam" id="PF01596">
    <property type="entry name" value="Methyltransf_3"/>
    <property type="match status" value="1"/>
</dbReference>
<dbReference type="CDD" id="cd02440">
    <property type="entry name" value="AdoMet_MTases"/>
    <property type="match status" value="1"/>
</dbReference>
<feature type="binding site" evidence="4">
    <location>
        <position position="146"/>
    </location>
    <ligand>
        <name>Mg(2+)</name>
        <dbReference type="ChEBI" id="CHEBI:18420"/>
    </ligand>
</feature>
<dbReference type="PANTHER" id="PTHR43167">
    <property type="entry name" value="PUTATIVE (AFU_ORTHOLOGUE AFUA_6G01830)-RELATED"/>
    <property type="match status" value="1"/>
</dbReference>
<feature type="binding site" evidence="4">
    <location>
        <position position="147"/>
    </location>
    <ligand>
        <name>Mg(2+)</name>
        <dbReference type="ChEBI" id="CHEBI:18420"/>
    </ligand>
</feature>
<dbReference type="GO" id="GO:0008171">
    <property type="term" value="F:O-methyltransferase activity"/>
    <property type="evidence" value="ECO:0007669"/>
    <property type="project" value="InterPro"/>
</dbReference>
<evidence type="ECO:0000313" key="6">
    <source>
        <dbReference type="Proteomes" id="UP000468766"/>
    </source>
</evidence>
<protein>
    <recommendedName>
        <fullName evidence="4">tRNA 5-hydroxyuridine methyltransferase</fullName>
        <ecNumber evidence="4">2.1.1.-</ecNumber>
    </recommendedName>
    <alternativeName>
        <fullName evidence="4">ho5U methyltransferase</fullName>
    </alternativeName>
</protein>
<comment type="similarity">
    <text evidence="4">Belongs to the class I-like SAM-binding methyltransferase superfamily. Cation-dependent O-methyltransferase family.</text>
</comment>
<sequence length="201" mass="22731">MNTSPINESLLEEMETEAKQNYVPILSREGGQFLRWLTLLKKPRRLLEIGTAIGYSTYWLGQGLPADGSIVTIEKDEKRLARARYYLGQANLLDRVTLLPGDAGDLLNQLEGPFDFVFLDGPKGQYPRYLEQIEKITQPGALLVADNLYLSGLAVGDRKPIRYTTMARRLKEYRQIITESPHWESQLLSVGDGFALSLRKS</sequence>
<comment type="caution">
    <text evidence="5">The sequence shown here is derived from an EMBL/GenBank/DDBJ whole genome shotgun (WGS) entry which is preliminary data.</text>
</comment>
<keyword evidence="1 4" id="KW-0489">Methyltransferase</keyword>
<dbReference type="EMBL" id="WBXO01000007">
    <property type="protein sequence ID" value="KAB2952077.1"/>
    <property type="molecule type" value="Genomic_DNA"/>
</dbReference>
<evidence type="ECO:0000256" key="2">
    <source>
        <dbReference type="ARBA" id="ARBA00022679"/>
    </source>
</evidence>
<dbReference type="Proteomes" id="UP000468766">
    <property type="component" value="Unassembled WGS sequence"/>
</dbReference>
<dbReference type="SUPFAM" id="SSF53335">
    <property type="entry name" value="S-adenosyl-L-methionine-dependent methyltransferases"/>
    <property type="match status" value="1"/>
</dbReference>
<keyword evidence="6" id="KW-1185">Reference proteome</keyword>
<dbReference type="Gene3D" id="3.40.50.150">
    <property type="entry name" value="Vaccinia Virus protein VP39"/>
    <property type="match status" value="1"/>
</dbReference>
<dbReference type="OrthoDB" id="9799672at2"/>
<gene>
    <name evidence="4" type="primary">trmR</name>
    <name evidence="5" type="ORF">F9B85_09675</name>
</gene>
<keyword evidence="3 4" id="KW-0949">S-adenosyl-L-methionine</keyword>
<dbReference type="PANTHER" id="PTHR43167:SF1">
    <property type="entry name" value="PUTATIVE (AFU_ORTHOLOGUE AFUA_6G01830)-RELATED"/>
    <property type="match status" value="1"/>
</dbReference>
<dbReference type="AlphaFoldDB" id="A0A6I0EPZ1"/>
<evidence type="ECO:0000256" key="1">
    <source>
        <dbReference type="ARBA" id="ARBA00022603"/>
    </source>
</evidence>
<organism evidence="5 6">
    <name type="scientific">Heliorestis acidaminivorans</name>
    <dbReference type="NCBI Taxonomy" id="553427"/>
    <lineage>
        <taxon>Bacteria</taxon>
        <taxon>Bacillati</taxon>
        <taxon>Bacillota</taxon>
        <taxon>Clostridia</taxon>
        <taxon>Eubacteriales</taxon>
        <taxon>Heliobacteriaceae</taxon>
        <taxon>Heliorestis</taxon>
    </lineage>
</organism>
<feature type="binding site" evidence="4">
    <location>
        <position position="56"/>
    </location>
    <ligand>
        <name>S-adenosyl-L-methionine</name>
        <dbReference type="ChEBI" id="CHEBI:59789"/>
    </ligand>
</feature>
<dbReference type="GO" id="GO:0000287">
    <property type="term" value="F:magnesium ion binding"/>
    <property type="evidence" value="ECO:0007669"/>
    <property type="project" value="UniProtKB-UniRule"/>
</dbReference>
<name>A0A6I0EPZ1_9FIRM</name>
<feature type="binding site" evidence="4">
    <location>
        <begin position="102"/>
        <end position="103"/>
    </location>
    <ligand>
        <name>S-adenosyl-L-methionine</name>
        <dbReference type="ChEBI" id="CHEBI:59789"/>
    </ligand>
</feature>
<dbReference type="HAMAP" id="MF_02217">
    <property type="entry name" value="TrmR_methyltr"/>
    <property type="match status" value="1"/>
</dbReference>
<feature type="binding site" evidence="4">
    <location>
        <position position="74"/>
    </location>
    <ligand>
        <name>S-adenosyl-L-methionine</name>
        <dbReference type="ChEBI" id="CHEBI:59789"/>
    </ligand>
</feature>
<evidence type="ECO:0000313" key="5">
    <source>
        <dbReference type="EMBL" id="KAB2952077.1"/>
    </source>
</evidence>
<keyword evidence="4" id="KW-0819">tRNA processing</keyword>
<evidence type="ECO:0000256" key="3">
    <source>
        <dbReference type="ARBA" id="ARBA00022691"/>
    </source>
</evidence>
<dbReference type="InterPro" id="IPR029063">
    <property type="entry name" value="SAM-dependent_MTases_sf"/>
</dbReference>
<comment type="subunit">
    <text evidence="4">Homodimer.</text>
</comment>
<dbReference type="InterPro" id="IPR002935">
    <property type="entry name" value="SAM_O-MeTrfase"/>
</dbReference>
<dbReference type="GO" id="GO:0030488">
    <property type="term" value="P:tRNA methylation"/>
    <property type="evidence" value="ECO:0007669"/>
    <property type="project" value="UniProtKB-UniRule"/>
</dbReference>
<dbReference type="RefSeq" id="WP_151620357.1">
    <property type="nucleotide sequence ID" value="NZ_WBXO01000007.1"/>
</dbReference>
<keyword evidence="4" id="KW-0460">Magnesium</keyword>